<evidence type="ECO:0000313" key="3">
    <source>
        <dbReference type="Proteomes" id="UP000678393"/>
    </source>
</evidence>
<feature type="transmembrane region" description="Helical" evidence="1">
    <location>
        <begin position="68"/>
        <end position="86"/>
    </location>
</feature>
<organism evidence="2 3">
    <name type="scientific">Candidula unifasciata</name>
    <dbReference type="NCBI Taxonomy" id="100452"/>
    <lineage>
        <taxon>Eukaryota</taxon>
        <taxon>Metazoa</taxon>
        <taxon>Spiralia</taxon>
        <taxon>Lophotrochozoa</taxon>
        <taxon>Mollusca</taxon>
        <taxon>Gastropoda</taxon>
        <taxon>Heterobranchia</taxon>
        <taxon>Euthyneura</taxon>
        <taxon>Panpulmonata</taxon>
        <taxon>Eupulmonata</taxon>
        <taxon>Stylommatophora</taxon>
        <taxon>Helicina</taxon>
        <taxon>Helicoidea</taxon>
        <taxon>Geomitridae</taxon>
        <taxon>Candidula</taxon>
    </lineage>
</organism>
<accession>A0A8S4A3Q1</accession>
<dbReference type="AlphaFoldDB" id="A0A8S4A3Q1"/>
<gene>
    <name evidence="2" type="ORF">CUNI_LOCUS18599</name>
</gene>
<keyword evidence="3" id="KW-1185">Reference proteome</keyword>
<protein>
    <submittedName>
        <fullName evidence="2">Uncharacterized protein</fullName>
    </submittedName>
</protein>
<proteinExistence type="predicted"/>
<reference evidence="2" key="1">
    <citation type="submission" date="2021-04" db="EMBL/GenBank/DDBJ databases">
        <authorList>
            <consortium name="Molecular Ecology Group"/>
        </authorList>
    </citation>
    <scope>NUCLEOTIDE SEQUENCE</scope>
</reference>
<sequence>SNWPKKRRHSLGCQLQLTTPSHQKLSSWVLVVTVPILATSSTAAVVLTSLTPPSSTTLISARITTSRIITIITTMTGATLQGWRMIMAHIRMLLALS</sequence>
<keyword evidence="1" id="KW-0812">Transmembrane</keyword>
<evidence type="ECO:0000256" key="1">
    <source>
        <dbReference type="SAM" id="Phobius"/>
    </source>
</evidence>
<dbReference type="EMBL" id="CAJHNH020005879">
    <property type="protein sequence ID" value="CAG5133041.1"/>
    <property type="molecule type" value="Genomic_DNA"/>
</dbReference>
<keyword evidence="1" id="KW-1133">Transmembrane helix</keyword>
<name>A0A8S4A3Q1_9EUPU</name>
<evidence type="ECO:0000313" key="2">
    <source>
        <dbReference type="EMBL" id="CAG5133041.1"/>
    </source>
</evidence>
<feature type="transmembrane region" description="Helical" evidence="1">
    <location>
        <begin position="28"/>
        <end position="48"/>
    </location>
</feature>
<comment type="caution">
    <text evidence="2">The sequence shown here is derived from an EMBL/GenBank/DDBJ whole genome shotgun (WGS) entry which is preliminary data.</text>
</comment>
<keyword evidence="1" id="KW-0472">Membrane</keyword>
<dbReference type="Proteomes" id="UP000678393">
    <property type="component" value="Unassembled WGS sequence"/>
</dbReference>
<feature type="non-terminal residue" evidence="2">
    <location>
        <position position="1"/>
    </location>
</feature>